<organism evidence="1 2">
    <name type="scientific">Parafrankia soli</name>
    <dbReference type="NCBI Taxonomy" id="2599596"/>
    <lineage>
        <taxon>Bacteria</taxon>
        <taxon>Bacillati</taxon>
        <taxon>Actinomycetota</taxon>
        <taxon>Actinomycetes</taxon>
        <taxon>Frankiales</taxon>
        <taxon>Frankiaceae</taxon>
        <taxon>Parafrankia</taxon>
    </lineage>
</organism>
<proteinExistence type="predicted"/>
<reference evidence="2" key="1">
    <citation type="submission" date="2016-07" db="EMBL/GenBank/DDBJ databases">
        <title>Frankia sp. NRRL B-16219 Genome sequencing.</title>
        <authorList>
            <person name="Ghodhbane-Gtari F."/>
            <person name="Swanson E."/>
            <person name="Gueddou A."/>
            <person name="Louati M."/>
            <person name="Nouioui I."/>
            <person name="Hezbri K."/>
            <person name="Abebe-Akele F."/>
            <person name="Simpson S."/>
            <person name="Morris K."/>
            <person name="Thomas K."/>
            <person name="Gtari M."/>
            <person name="Tisa L.S."/>
        </authorList>
    </citation>
    <scope>NUCLEOTIDE SEQUENCE [LARGE SCALE GENOMIC DNA]</scope>
    <source>
        <strain evidence="2">NRRL B-16219</strain>
    </source>
</reference>
<evidence type="ECO:0000313" key="1">
    <source>
        <dbReference type="EMBL" id="OHV42136.1"/>
    </source>
</evidence>
<dbReference type="OrthoDB" id="1828825at2"/>
<accession>A0A1S1R887</accession>
<evidence type="ECO:0000313" key="2">
    <source>
        <dbReference type="Proteomes" id="UP000179769"/>
    </source>
</evidence>
<dbReference type="EMBL" id="MAXA01000047">
    <property type="protein sequence ID" value="OHV42136.1"/>
    <property type="molecule type" value="Genomic_DNA"/>
</dbReference>
<protein>
    <submittedName>
        <fullName evidence="1">Uncharacterized protein</fullName>
    </submittedName>
</protein>
<keyword evidence="2" id="KW-1185">Reference proteome</keyword>
<dbReference type="Proteomes" id="UP000179769">
    <property type="component" value="Unassembled WGS sequence"/>
</dbReference>
<gene>
    <name evidence="1" type="ORF">BBK14_10935</name>
</gene>
<dbReference type="AlphaFoldDB" id="A0A1S1R887"/>
<sequence>MSRRRRGAAGCSASTITPASNAVIDGTGTAPDGENYRQRINSWIRGQRLADGFVDFDAAVRDPADPSAGCQR</sequence>
<dbReference type="RefSeq" id="WP_071060156.1">
    <property type="nucleotide sequence ID" value="NZ_MAXA01000047.1"/>
</dbReference>
<comment type="caution">
    <text evidence="1">The sequence shown here is derived from an EMBL/GenBank/DDBJ whole genome shotgun (WGS) entry which is preliminary data.</text>
</comment>
<name>A0A1S1R887_9ACTN</name>